<name>A0A4Q8XPK0_RHILE</name>
<dbReference type="Proteomes" id="UP000293652">
    <property type="component" value="Unassembled WGS sequence"/>
</dbReference>
<dbReference type="RefSeq" id="WP_130680169.1">
    <property type="nucleotide sequence ID" value="NZ_SIOQ01000007.1"/>
</dbReference>
<organism evidence="1 2">
    <name type="scientific">Rhizobium leguminosarum</name>
    <dbReference type="NCBI Taxonomy" id="384"/>
    <lineage>
        <taxon>Bacteria</taxon>
        <taxon>Pseudomonadati</taxon>
        <taxon>Pseudomonadota</taxon>
        <taxon>Alphaproteobacteria</taxon>
        <taxon>Hyphomicrobiales</taxon>
        <taxon>Rhizobiaceae</taxon>
        <taxon>Rhizobium/Agrobacterium group</taxon>
        <taxon>Rhizobium</taxon>
    </lineage>
</organism>
<sequence>MTLESEEDLVLLLANAVDQWFRYYAVEHDDRVRDVLCNAGLDFYKAGYRSEDDLATLLIGTFVGLASTKINTPASATVH</sequence>
<gene>
    <name evidence="1" type="ORF">ELI03_34845</name>
</gene>
<evidence type="ECO:0000313" key="2">
    <source>
        <dbReference type="Proteomes" id="UP000293652"/>
    </source>
</evidence>
<protein>
    <submittedName>
        <fullName evidence="1">Uncharacterized protein</fullName>
    </submittedName>
</protein>
<comment type="caution">
    <text evidence="1">The sequence shown here is derived from an EMBL/GenBank/DDBJ whole genome shotgun (WGS) entry which is preliminary data.</text>
</comment>
<reference evidence="1 2" key="1">
    <citation type="submission" date="2019-02" db="EMBL/GenBank/DDBJ databases">
        <title>The genomic architecture of introgression among sibling species of bacteria.</title>
        <authorList>
            <person name="Cavassim M.I.A."/>
            <person name="Moeskjaer S."/>
            <person name="Moslemi C."/>
            <person name="Fields B."/>
            <person name="Bachmann A."/>
            <person name="Vilhjalmsson B."/>
            <person name="Schierup M.H."/>
            <person name="Young J.P.W."/>
            <person name="Andersen S.U."/>
        </authorList>
    </citation>
    <scope>NUCLEOTIDE SEQUENCE [LARGE SCALE GENOMIC DNA]</scope>
    <source>
        <strain evidence="1 2">SM145A</strain>
    </source>
</reference>
<dbReference type="EMBL" id="SIPC01000009">
    <property type="protein sequence ID" value="TAX64432.1"/>
    <property type="molecule type" value="Genomic_DNA"/>
</dbReference>
<dbReference type="AlphaFoldDB" id="A0A4Q8XPK0"/>
<accession>A0A4Q8XPK0</accession>
<proteinExistence type="predicted"/>
<evidence type="ECO:0000313" key="1">
    <source>
        <dbReference type="EMBL" id="TAX64432.1"/>
    </source>
</evidence>